<keyword evidence="1" id="KW-1133">Transmembrane helix</keyword>
<evidence type="ECO:0000313" key="3">
    <source>
        <dbReference type="EMBL" id="CAB4696373.1"/>
    </source>
</evidence>
<evidence type="ECO:0000313" key="2">
    <source>
        <dbReference type="EMBL" id="CAB4653505.1"/>
    </source>
</evidence>
<keyword evidence="1" id="KW-0812">Transmembrane</keyword>
<dbReference type="EMBL" id="CAEZYB010000013">
    <property type="protein sequence ID" value="CAB4696373.1"/>
    <property type="molecule type" value="Genomic_DNA"/>
</dbReference>
<reference evidence="8" key="1">
    <citation type="submission" date="2020-05" db="EMBL/GenBank/DDBJ databases">
        <authorList>
            <person name="Chiriac C."/>
            <person name="Salcher M."/>
            <person name="Ghai R."/>
            <person name="Kavagutti S V."/>
        </authorList>
    </citation>
    <scope>NUCLEOTIDE SEQUENCE</scope>
</reference>
<accession>A0A6J7TSA7</accession>
<dbReference type="EMBL" id="CAEZWO010000018">
    <property type="protein sequence ID" value="CAB4653505.1"/>
    <property type="molecule type" value="Genomic_DNA"/>
</dbReference>
<protein>
    <submittedName>
        <fullName evidence="8">Unannotated protein</fullName>
    </submittedName>
</protein>
<evidence type="ECO:0000313" key="5">
    <source>
        <dbReference type="EMBL" id="CAB4844248.1"/>
    </source>
</evidence>
<gene>
    <name evidence="2" type="ORF">UFOPK2254_00299</name>
    <name evidence="3" type="ORF">UFOPK2646_00199</name>
    <name evidence="4" type="ORF">UFOPK2907_01157</name>
    <name evidence="5" type="ORF">UFOPK3241_01013</name>
    <name evidence="6" type="ORF">UFOPK3707_00600</name>
    <name evidence="7" type="ORF">UFOPK3937_01143</name>
    <name evidence="8" type="ORF">UFOPK4265_01093</name>
    <name evidence="9" type="ORF">UFOPK4401_01159</name>
</gene>
<name>A0A6J7TSA7_9ZZZZ</name>
<dbReference type="AlphaFoldDB" id="A0A6J7TSA7"/>
<organism evidence="8">
    <name type="scientific">freshwater metagenome</name>
    <dbReference type="NCBI Taxonomy" id="449393"/>
    <lineage>
        <taxon>unclassified sequences</taxon>
        <taxon>metagenomes</taxon>
        <taxon>ecological metagenomes</taxon>
    </lineage>
</organism>
<proteinExistence type="predicted"/>
<evidence type="ECO:0000313" key="7">
    <source>
        <dbReference type="EMBL" id="CAB4988033.1"/>
    </source>
</evidence>
<dbReference type="SUPFAM" id="SSF54427">
    <property type="entry name" value="NTF2-like"/>
    <property type="match status" value="1"/>
</dbReference>
<dbReference type="InterPro" id="IPR032710">
    <property type="entry name" value="NTF2-like_dom_sf"/>
</dbReference>
<evidence type="ECO:0000313" key="6">
    <source>
        <dbReference type="EMBL" id="CAB4925860.1"/>
    </source>
</evidence>
<dbReference type="EMBL" id="CAEZZR010000121">
    <property type="protein sequence ID" value="CAB4780971.1"/>
    <property type="molecule type" value="Genomic_DNA"/>
</dbReference>
<evidence type="ECO:0000256" key="1">
    <source>
        <dbReference type="SAM" id="Phobius"/>
    </source>
</evidence>
<feature type="transmembrane region" description="Helical" evidence="1">
    <location>
        <begin position="7"/>
        <end position="27"/>
    </location>
</feature>
<dbReference type="EMBL" id="CAFBOJ010000148">
    <property type="protein sequence ID" value="CAB4988033.1"/>
    <property type="molecule type" value="Genomic_DNA"/>
</dbReference>
<keyword evidence="1" id="KW-0472">Membrane</keyword>
<evidence type="ECO:0000313" key="9">
    <source>
        <dbReference type="EMBL" id="CAB5077238.1"/>
    </source>
</evidence>
<evidence type="ECO:0000313" key="8">
    <source>
        <dbReference type="EMBL" id="CAB5055606.1"/>
    </source>
</evidence>
<dbReference type="EMBL" id="CAFBRB010000152">
    <property type="protein sequence ID" value="CAB5077238.1"/>
    <property type="molecule type" value="Genomic_DNA"/>
</dbReference>
<dbReference type="EMBL" id="CAFBMY010000078">
    <property type="protein sequence ID" value="CAB4925860.1"/>
    <property type="molecule type" value="Genomic_DNA"/>
</dbReference>
<evidence type="ECO:0000313" key="4">
    <source>
        <dbReference type="EMBL" id="CAB4780971.1"/>
    </source>
</evidence>
<sequence>MRKVKGTANFYLAIIVVAITVLAIVVATNSKNTVNNFESGSPQRVLQAYLQAMNDGRNDLAANYFSKSSKCTVEDVDRANLNKNIQISLVKTDVTQDTAVVHISIQWDTSIFNDSMNDEDQSIRLVKEDGLWRLAGIPWPLYNCGEYVK</sequence>
<dbReference type="EMBL" id="CAFBQK010000161">
    <property type="protein sequence ID" value="CAB5055606.1"/>
    <property type="molecule type" value="Genomic_DNA"/>
</dbReference>
<dbReference type="EMBL" id="CAFAZX010000060">
    <property type="protein sequence ID" value="CAB4844248.1"/>
    <property type="molecule type" value="Genomic_DNA"/>
</dbReference>